<dbReference type="EMBL" id="ML120472">
    <property type="protein sequence ID" value="RPA92482.1"/>
    <property type="molecule type" value="Genomic_DNA"/>
</dbReference>
<name>A0A3N4J2A2_9PEZI</name>
<dbReference type="Pfam" id="PF16275">
    <property type="entry name" value="SF1-HH"/>
    <property type="match status" value="1"/>
</dbReference>
<sequence length="150" mass="16890">LWHKDCSSTGKNCIPIKGKHRLPCLVSAEEETPLVIGNTDERMVLDSSVSKTPDDSEFSNLYLESEEAGSRGQEKQRSRTAQKHSKSRCGSESIKSDFSIDSLPTSIPDCMSLEDTDMYALKVRIEEITQKLSKNLVVLNDKRFDMLTLY</sequence>
<dbReference type="Proteomes" id="UP000276215">
    <property type="component" value="Unassembled WGS sequence"/>
</dbReference>
<keyword evidence="4" id="KW-1185">Reference proteome</keyword>
<evidence type="ECO:0000313" key="4">
    <source>
        <dbReference type="Proteomes" id="UP000276215"/>
    </source>
</evidence>
<feature type="non-terminal residue" evidence="3">
    <location>
        <position position="1"/>
    </location>
</feature>
<feature type="compositionally biased region" description="Basic and acidic residues" evidence="1">
    <location>
        <begin position="68"/>
        <end position="77"/>
    </location>
</feature>
<proteinExistence type="predicted"/>
<organism evidence="3 4">
    <name type="scientific">Choiromyces venosus 120613-1</name>
    <dbReference type="NCBI Taxonomy" id="1336337"/>
    <lineage>
        <taxon>Eukaryota</taxon>
        <taxon>Fungi</taxon>
        <taxon>Dikarya</taxon>
        <taxon>Ascomycota</taxon>
        <taxon>Pezizomycotina</taxon>
        <taxon>Pezizomycetes</taxon>
        <taxon>Pezizales</taxon>
        <taxon>Tuberaceae</taxon>
        <taxon>Choiromyces</taxon>
    </lineage>
</organism>
<feature type="compositionally biased region" description="Basic residues" evidence="1">
    <location>
        <begin position="78"/>
        <end position="87"/>
    </location>
</feature>
<evidence type="ECO:0000313" key="3">
    <source>
        <dbReference type="EMBL" id="RPA92482.1"/>
    </source>
</evidence>
<gene>
    <name evidence="3" type="ORF">L873DRAFT_1817553</name>
</gene>
<accession>A0A3N4J2A2</accession>
<dbReference type="STRING" id="1336337.A0A3N4J2A2"/>
<evidence type="ECO:0000259" key="2">
    <source>
        <dbReference type="Pfam" id="PF16275"/>
    </source>
</evidence>
<reference evidence="3 4" key="1">
    <citation type="journal article" date="2018" name="Nat. Ecol. Evol.">
        <title>Pezizomycetes genomes reveal the molecular basis of ectomycorrhizal truffle lifestyle.</title>
        <authorList>
            <person name="Murat C."/>
            <person name="Payen T."/>
            <person name="Noel B."/>
            <person name="Kuo A."/>
            <person name="Morin E."/>
            <person name="Chen J."/>
            <person name="Kohler A."/>
            <person name="Krizsan K."/>
            <person name="Balestrini R."/>
            <person name="Da Silva C."/>
            <person name="Montanini B."/>
            <person name="Hainaut M."/>
            <person name="Levati E."/>
            <person name="Barry K.W."/>
            <person name="Belfiori B."/>
            <person name="Cichocki N."/>
            <person name="Clum A."/>
            <person name="Dockter R.B."/>
            <person name="Fauchery L."/>
            <person name="Guy J."/>
            <person name="Iotti M."/>
            <person name="Le Tacon F."/>
            <person name="Lindquist E.A."/>
            <person name="Lipzen A."/>
            <person name="Malagnac F."/>
            <person name="Mello A."/>
            <person name="Molinier V."/>
            <person name="Miyauchi S."/>
            <person name="Poulain J."/>
            <person name="Riccioni C."/>
            <person name="Rubini A."/>
            <person name="Sitrit Y."/>
            <person name="Splivallo R."/>
            <person name="Traeger S."/>
            <person name="Wang M."/>
            <person name="Zifcakova L."/>
            <person name="Wipf D."/>
            <person name="Zambonelli A."/>
            <person name="Paolocci F."/>
            <person name="Nowrousian M."/>
            <person name="Ottonello S."/>
            <person name="Baldrian P."/>
            <person name="Spatafora J.W."/>
            <person name="Henrissat B."/>
            <person name="Nagy L.G."/>
            <person name="Aury J.M."/>
            <person name="Wincker P."/>
            <person name="Grigoriev I.V."/>
            <person name="Bonfante P."/>
            <person name="Martin F.M."/>
        </authorList>
    </citation>
    <scope>NUCLEOTIDE SEQUENCE [LARGE SCALE GENOMIC DNA]</scope>
    <source>
        <strain evidence="3 4">120613-1</strain>
    </source>
</reference>
<dbReference type="InterPro" id="IPR032570">
    <property type="entry name" value="SF1-HH"/>
</dbReference>
<feature type="domain" description="Splicing factor 1 helix-hairpin" evidence="2">
    <location>
        <begin position="86"/>
        <end position="138"/>
    </location>
</feature>
<protein>
    <recommendedName>
        <fullName evidence="2">Splicing factor 1 helix-hairpin domain-containing protein</fullName>
    </recommendedName>
</protein>
<evidence type="ECO:0000256" key="1">
    <source>
        <dbReference type="SAM" id="MobiDB-lite"/>
    </source>
</evidence>
<dbReference type="AlphaFoldDB" id="A0A3N4J2A2"/>
<feature type="region of interest" description="Disordered" evidence="1">
    <location>
        <begin position="64"/>
        <end position="101"/>
    </location>
</feature>